<comment type="caution">
    <text evidence="1">The sequence shown here is derived from an EMBL/GenBank/DDBJ whole genome shotgun (WGS) entry which is preliminary data.</text>
</comment>
<accession>A0A9W7Y5U9</accession>
<protein>
    <submittedName>
        <fullName evidence="1">Uncharacterized protein</fullName>
    </submittedName>
</protein>
<dbReference type="EMBL" id="JANBOJ010000045">
    <property type="protein sequence ID" value="KAJ1724005.1"/>
    <property type="molecule type" value="Genomic_DNA"/>
</dbReference>
<gene>
    <name evidence="1" type="ORF">LPJ53_001700</name>
</gene>
<proteinExistence type="predicted"/>
<organism evidence="1 2">
    <name type="scientific">Coemansia erecta</name>
    <dbReference type="NCBI Taxonomy" id="147472"/>
    <lineage>
        <taxon>Eukaryota</taxon>
        <taxon>Fungi</taxon>
        <taxon>Fungi incertae sedis</taxon>
        <taxon>Zoopagomycota</taxon>
        <taxon>Kickxellomycotina</taxon>
        <taxon>Kickxellomycetes</taxon>
        <taxon>Kickxellales</taxon>
        <taxon>Kickxellaceae</taxon>
        <taxon>Coemansia</taxon>
    </lineage>
</organism>
<keyword evidence="2" id="KW-1185">Reference proteome</keyword>
<dbReference type="Proteomes" id="UP001149813">
    <property type="component" value="Unassembled WGS sequence"/>
</dbReference>
<evidence type="ECO:0000313" key="1">
    <source>
        <dbReference type="EMBL" id="KAJ1724005.1"/>
    </source>
</evidence>
<dbReference type="AlphaFoldDB" id="A0A9W7Y5U9"/>
<sequence length="129" mass="14258">MATSSIGLKTPCFRVKRASLTLFVETKATNKVASIKEDIISMLEKHSGGDDLLVGLTPDCIRLIAEQTQHPDQAPTLRPLDDSMAIKSSELVDDQVIYFVLQLPDGSWEEPHFADYDAADSQEMDLSYA</sequence>
<evidence type="ECO:0000313" key="2">
    <source>
        <dbReference type="Proteomes" id="UP001149813"/>
    </source>
</evidence>
<dbReference type="OrthoDB" id="428577at2759"/>
<name>A0A9W7Y5U9_9FUNG</name>
<reference evidence="1" key="1">
    <citation type="submission" date="2022-07" db="EMBL/GenBank/DDBJ databases">
        <title>Phylogenomic reconstructions and comparative analyses of Kickxellomycotina fungi.</title>
        <authorList>
            <person name="Reynolds N.K."/>
            <person name="Stajich J.E."/>
            <person name="Barry K."/>
            <person name="Grigoriev I.V."/>
            <person name="Crous P."/>
            <person name="Smith M.E."/>
        </authorList>
    </citation>
    <scope>NUCLEOTIDE SEQUENCE</scope>
    <source>
        <strain evidence="1">NBRC 32514</strain>
    </source>
</reference>